<dbReference type="SUPFAM" id="SSF141488">
    <property type="entry name" value="YdhA-like"/>
    <property type="match status" value="1"/>
</dbReference>
<reference evidence="6 7" key="1">
    <citation type="submission" date="2024-02" db="EMBL/GenBank/DDBJ databases">
        <title>Marinospirillum sp. MEB 164 isolated from Lonar lake sediment.</title>
        <authorList>
            <person name="Joshi A."/>
            <person name="Thite S."/>
        </authorList>
    </citation>
    <scope>NUCLEOTIDE SEQUENCE [LARGE SCALE GENOMIC DNA]</scope>
    <source>
        <strain evidence="6 7">MEB164</strain>
    </source>
</reference>
<dbReference type="Pfam" id="PF09864">
    <property type="entry name" value="MliC"/>
    <property type="match status" value="1"/>
</dbReference>
<evidence type="ECO:0000259" key="5">
    <source>
        <dbReference type="Pfam" id="PF09864"/>
    </source>
</evidence>
<evidence type="ECO:0000256" key="1">
    <source>
        <dbReference type="ARBA" id="ARBA00022729"/>
    </source>
</evidence>
<proteinExistence type="predicted"/>
<protein>
    <submittedName>
        <fullName evidence="6">MliC family protein</fullName>
    </submittedName>
</protein>
<sequence length="238" mass="27079">MSRSWKTSWVQPRRWQHLGWACLLSLLLAGCQSTPIVEEISETSLWRCDQRDELATRFQGEHLWLMLPGSDEWLHLQAARAASGALYRDAASGTSFWNRGERARVETPEHTWMNCQLTEVTTRHIASLPYVVGTDRSPQAVTLRANGHHPGWRLEVRQAGTAELSFRFGTQRVALEEVTLIDQDLIESRYRALTQAGESLHYQVQNILCIDAASGEPLPHRVEIHFEGQIYRGCGQSF</sequence>
<dbReference type="EMBL" id="JBANFI010000001">
    <property type="protein sequence ID" value="MFK7159602.1"/>
    <property type="molecule type" value="Genomic_DNA"/>
</dbReference>
<keyword evidence="2" id="KW-0472">Membrane</keyword>
<dbReference type="Gene3D" id="2.40.128.200">
    <property type="match status" value="1"/>
</dbReference>
<keyword evidence="4" id="KW-0449">Lipoprotein</keyword>
<organism evidence="6 7">
    <name type="scientific">Marinospirillum alkalitolerans</name>
    <dbReference type="NCBI Taxonomy" id="3123374"/>
    <lineage>
        <taxon>Bacteria</taxon>
        <taxon>Pseudomonadati</taxon>
        <taxon>Pseudomonadota</taxon>
        <taxon>Gammaproteobacteria</taxon>
        <taxon>Oceanospirillales</taxon>
        <taxon>Oceanospirillaceae</taxon>
        <taxon>Marinospirillum</taxon>
    </lineage>
</organism>
<evidence type="ECO:0000313" key="7">
    <source>
        <dbReference type="Proteomes" id="UP001621714"/>
    </source>
</evidence>
<dbReference type="PROSITE" id="PS51257">
    <property type="entry name" value="PROKAR_LIPOPROTEIN"/>
    <property type="match status" value="1"/>
</dbReference>
<dbReference type="InterPro" id="IPR018660">
    <property type="entry name" value="MliC"/>
</dbReference>
<dbReference type="Proteomes" id="UP001621714">
    <property type="component" value="Unassembled WGS sequence"/>
</dbReference>
<comment type="caution">
    <text evidence="6">The sequence shown here is derived from an EMBL/GenBank/DDBJ whole genome shotgun (WGS) entry which is preliminary data.</text>
</comment>
<keyword evidence="1" id="KW-0732">Signal</keyword>
<gene>
    <name evidence="6" type="ORF">V6U78_00935</name>
</gene>
<dbReference type="RefSeq" id="WP_405336223.1">
    <property type="nucleotide sequence ID" value="NZ_JBANFI010000001.1"/>
</dbReference>
<keyword evidence="3" id="KW-0564">Palmitate</keyword>
<accession>A0ABW8PTK5</accession>
<evidence type="ECO:0000256" key="4">
    <source>
        <dbReference type="ARBA" id="ARBA00023288"/>
    </source>
</evidence>
<name>A0ABW8PTK5_9GAMM</name>
<dbReference type="InterPro" id="IPR036328">
    <property type="entry name" value="MliC_sf"/>
</dbReference>
<evidence type="ECO:0000256" key="3">
    <source>
        <dbReference type="ARBA" id="ARBA00023139"/>
    </source>
</evidence>
<evidence type="ECO:0000313" key="6">
    <source>
        <dbReference type="EMBL" id="MFK7159602.1"/>
    </source>
</evidence>
<feature type="domain" description="C-type lysozyme inhibitor" evidence="5">
    <location>
        <begin position="46"/>
        <end position="108"/>
    </location>
</feature>
<evidence type="ECO:0000256" key="2">
    <source>
        <dbReference type="ARBA" id="ARBA00023136"/>
    </source>
</evidence>
<keyword evidence="7" id="KW-1185">Reference proteome</keyword>